<sequence length="40" mass="4140">MKKAKPFLVTAAIVLVVMAGVGLAKRNSKTAAKTLDKVGI</sequence>
<proteinExistence type="predicted"/>
<dbReference type="Proteomes" id="UP000029223">
    <property type="component" value="Unassembled WGS sequence"/>
</dbReference>
<comment type="caution">
    <text evidence="1">The sequence shown here is derived from an EMBL/GenBank/DDBJ whole genome shotgun (WGS) entry which is preliminary data.</text>
</comment>
<evidence type="ECO:0000313" key="1">
    <source>
        <dbReference type="EMBL" id="GAL24986.1"/>
    </source>
</evidence>
<reference evidence="2" key="1">
    <citation type="submission" date="2014-09" db="EMBL/GenBank/DDBJ databases">
        <title>Vibrio variabilis JCM 19239. (C206) whole genome shotgun sequence.</title>
        <authorList>
            <person name="Sawabe T."/>
            <person name="Meirelles P."/>
            <person name="Nakanishi M."/>
            <person name="Sayaka M."/>
            <person name="Hattori M."/>
            <person name="Ohkuma M."/>
        </authorList>
    </citation>
    <scope>NUCLEOTIDE SEQUENCE [LARGE SCALE GENOMIC DNA]</scope>
    <source>
        <strain evidence="2">JCM 19239</strain>
    </source>
</reference>
<evidence type="ECO:0000313" key="2">
    <source>
        <dbReference type="Proteomes" id="UP000029223"/>
    </source>
</evidence>
<protein>
    <submittedName>
        <fullName evidence="1">Uncharacterized protein</fullName>
    </submittedName>
</protein>
<keyword evidence="2" id="KW-1185">Reference proteome</keyword>
<name>A0ABQ0J8D0_9VIBR</name>
<dbReference type="EMBL" id="BBMS01000007">
    <property type="protein sequence ID" value="GAL24986.1"/>
    <property type="molecule type" value="Genomic_DNA"/>
</dbReference>
<organism evidence="1 2">
    <name type="scientific">Vibrio variabilis</name>
    <dbReference type="NCBI Taxonomy" id="990271"/>
    <lineage>
        <taxon>Bacteria</taxon>
        <taxon>Pseudomonadati</taxon>
        <taxon>Pseudomonadota</taxon>
        <taxon>Gammaproteobacteria</taxon>
        <taxon>Vibrionales</taxon>
        <taxon>Vibrionaceae</taxon>
        <taxon>Vibrio</taxon>
    </lineage>
</organism>
<accession>A0ABQ0J8D0</accession>
<gene>
    <name evidence="1" type="ORF">JCM19239_5813</name>
</gene>